<comment type="caution">
    <text evidence="2">The sequence shown here is derived from an EMBL/GenBank/DDBJ whole genome shotgun (WGS) entry which is preliminary data.</text>
</comment>
<name>A0ABQ9GVE1_9NEOP</name>
<sequence length="1423" mass="158024">MISRLSASTVCVTSGRNERVVVSIPQIENAREREAAPSPGCVKECSPERVFSRSSQPGSSTSWELLLVEGLKKCSLYREQPIVPARHRRTLRSGERWAIYEIRLTGESISPARRQVQSSIGGCFTPALRQSGIYRVVAIKSRHTEVTLVTKPTRATCAEAEKKNSLKLLPVAPKFVFNFQQPPAGRYSLPRAAESLPSPASTLHPSIRHSSRSYEVTSTGRGPGAVPSNDPRGLNEGNIRLLLIVAKVCYSVKAVHDNVNTFEINLSKKSLLQLVYILTGALSDMRPVKLVTMDCQREVGRGSRRQPVADLSRRNTRGDRRCRYTKRRSLQQQRLRVCVKFYGIRHLTRWDERVARGIRKGDTYVTQGVKLSLCEHFNLLGEKLRLWVTGYIPFCTFRNANSQSVLSVVEYTSAVPDRLSYTFPAERVASNPGAETSPVSDSPSASVNKGTLVINRSLYTGCLQAGRGQRGGTFHKKGGREFSDAPYIPTGHFSQCGACQRDSLRAVNASTSVSRRLLQFAPLLFSSHSFVPHLRLPYTPARPPVEMKVEFAEHCSMLSGSSTSEQGHNNNTYFNDNNSGGHHLIACNFVTDPPFSFKTDTQIPLDSAAAIQCLVRRQYAHTRVCGKIFNKSCYSRRHERTASTTSPFLKVKHYDIGTVQIMQGDTLKEHIYICKGSSTGSQQVMSPIPGAVLVGTDSSGDNDETVNAQDGNNAVESVSVECNLARLLRKVDGFQNERKANVILRMKQDVEDDHEDSINDNDYGDSVDEVSDEKYDDSFVIPTHSTTEFPSTSGMKKAEGFEHAHSFAATSDMKKAEYAENNDYIIAKFCEDFAKYLCEEDGTKIRIRRLFRNCLPSTVGVGGWLWSVGLVHCSSLIQELVLAGASLVRSQSLEEQVGDASTTEVTGGSLLRMMNPDFPLSYLNDYQWHVTALPITLVPIFLDDPIWIWTQLKYFQKYIVEVKNCPLLSNHQKSIKPIDVRMKQRWNVRAGEMGNPRKTPPTSGVVRHDSHMRKSEGYHAGNRIRNRLGGRQAPLPSRLGDKCLFSGMATLIRPRVMELFFSARPLLLNDAALSPGVWLQGPLPFAVIDTSTIMKVLNVGNEENTTAVTWCAATLTDEMCGGLRFATRKAKDLLFYIEVVAYVNMAPRSYRGRCSERSQGGGKLAVGRIASINGRARGGLGRDSPSRRADDILGAAMPNCIPDFVIIGFSGLPPPTMVANLKTYSRQTKFNKNWHGKATATNAGVYRNSRDNWAWLAQSGRGYPSTCDVISSPRLHGRANRKLACRRRSSTVSSEWREENGVRVYTTFTETFLKPSVSYTSKIFLRLMKKCLAKFRNLPPRGLALDSLVAVFSFNPSSPQVFYPHAFASSAGMKFSCGLRLARRVTPPPPSEVAANCRNVRTTPGRDKLPRVGRRHTGSRAHV</sequence>
<evidence type="ECO:0000313" key="3">
    <source>
        <dbReference type="Proteomes" id="UP001159363"/>
    </source>
</evidence>
<gene>
    <name evidence="2" type="ORF">PR048_023895</name>
</gene>
<keyword evidence="3" id="KW-1185">Reference proteome</keyword>
<evidence type="ECO:0000256" key="1">
    <source>
        <dbReference type="SAM" id="MobiDB-lite"/>
    </source>
</evidence>
<dbReference type="EMBL" id="JARBHB010000009">
    <property type="protein sequence ID" value="KAJ8875987.1"/>
    <property type="molecule type" value="Genomic_DNA"/>
</dbReference>
<feature type="region of interest" description="Disordered" evidence="1">
    <location>
        <begin position="1401"/>
        <end position="1423"/>
    </location>
</feature>
<feature type="region of interest" description="Disordered" evidence="1">
    <location>
        <begin position="191"/>
        <end position="232"/>
    </location>
</feature>
<evidence type="ECO:0000313" key="2">
    <source>
        <dbReference type="EMBL" id="KAJ8875987.1"/>
    </source>
</evidence>
<organism evidence="2 3">
    <name type="scientific">Dryococelus australis</name>
    <dbReference type="NCBI Taxonomy" id="614101"/>
    <lineage>
        <taxon>Eukaryota</taxon>
        <taxon>Metazoa</taxon>
        <taxon>Ecdysozoa</taxon>
        <taxon>Arthropoda</taxon>
        <taxon>Hexapoda</taxon>
        <taxon>Insecta</taxon>
        <taxon>Pterygota</taxon>
        <taxon>Neoptera</taxon>
        <taxon>Polyneoptera</taxon>
        <taxon>Phasmatodea</taxon>
        <taxon>Verophasmatodea</taxon>
        <taxon>Anareolatae</taxon>
        <taxon>Phasmatidae</taxon>
        <taxon>Eurycanthinae</taxon>
        <taxon>Dryococelus</taxon>
    </lineage>
</organism>
<proteinExistence type="predicted"/>
<accession>A0ABQ9GVE1</accession>
<reference evidence="2 3" key="1">
    <citation type="submission" date="2023-02" db="EMBL/GenBank/DDBJ databases">
        <title>LHISI_Scaffold_Assembly.</title>
        <authorList>
            <person name="Stuart O.P."/>
            <person name="Cleave R."/>
            <person name="Magrath M.J.L."/>
            <person name="Mikheyev A.S."/>
        </authorList>
    </citation>
    <scope>NUCLEOTIDE SEQUENCE [LARGE SCALE GENOMIC DNA]</scope>
    <source>
        <strain evidence="2">Daus_M_001</strain>
        <tissue evidence="2">Leg muscle</tissue>
    </source>
</reference>
<feature type="region of interest" description="Disordered" evidence="1">
    <location>
        <begin position="991"/>
        <end position="1010"/>
    </location>
</feature>
<dbReference type="Proteomes" id="UP001159363">
    <property type="component" value="Chromosome 8"/>
</dbReference>
<feature type="compositionally biased region" description="Basic residues" evidence="1">
    <location>
        <begin position="1411"/>
        <end position="1423"/>
    </location>
</feature>
<protein>
    <submittedName>
        <fullName evidence="2">Uncharacterized protein</fullName>
    </submittedName>
</protein>